<dbReference type="AlphaFoldDB" id="A0AA40CKF9"/>
<evidence type="ECO:0000313" key="2">
    <source>
        <dbReference type="EMBL" id="KAK0641735.1"/>
    </source>
</evidence>
<dbReference type="SUPFAM" id="SSF51735">
    <property type="entry name" value="NAD(P)-binding Rossmann-fold domains"/>
    <property type="match status" value="1"/>
</dbReference>
<proteinExistence type="predicted"/>
<keyword evidence="1" id="KW-0560">Oxidoreductase</keyword>
<dbReference type="InterPro" id="IPR036291">
    <property type="entry name" value="NAD(P)-bd_dom_sf"/>
</dbReference>
<dbReference type="PANTHER" id="PTHR43157">
    <property type="entry name" value="PHOSPHATIDYLINOSITOL-GLYCAN BIOSYNTHESIS CLASS F PROTEIN-RELATED"/>
    <property type="match status" value="1"/>
</dbReference>
<dbReference type="Pfam" id="PF00106">
    <property type="entry name" value="adh_short"/>
    <property type="match status" value="1"/>
</dbReference>
<dbReference type="Proteomes" id="UP001174936">
    <property type="component" value="Unassembled WGS sequence"/>
</dbReference>
<comment type="caution">
    <text evidence="2">The sequence shown here is derived from an EMBL/GenBank/DDBJ whole genome shotgun (WGS) entry which is preliminary data.</text>
</comment>
<organism evidence="2 3">
    <name type="scientific">Cercophora newfieldiana</name>
    <dbReference type="NCBI Taxonomy" id="92897"/>
    <lineage>
        <taxon>Eukaryota</taxon>
        <taxon>Fungi</taxon>
        <taxon>Dikarya</taxon>
        <taxon>Ascomycota</taxon>
        <taxon>Pezizomycotina</taxon>
        <taxon>Sordariomycetes</taxon>
        <taxon>Sordariomycetidae</taxon>
        <taxon>Sordariales</taxon>
        <taxon>Lasiosphaeriaceae</taxon>
        <taxon>Cercophora</taxon>
    </lineage>
</organism>
<gene>
    <name evidence="2" type="ORF">B0T16DRAFT_380711</name>
</gene>
<dbReference type="PANTHER" id="PTHR43157:SF31">
    <property type="entry name" value="PHOSPHATIDYLINOSITOL-GLYCAN BIOSYNTHESIS CLASS F PROTEIN"/>
    <property type="match status" value="1"/>
</dbReference>
<evidence type="ECO:0000313" key="3">
    <source>
        <dbReference type="Proteomes" id="UP001174936"/>
    </source>
</evidence>
<reference evidence="2" key="1">
    <citation type="submission" date="2023-06" db="EMBL/GenBank/DDBJ databases">
        <title>Genome-scale phylogeny and comparative genomics of the fungal order Sordariales.</title>
        <authorList>
            <consortium name="Lawrence Berkeley National Laboratory"/>
            <person name="Hensen N."/>
            <person name="Bonometti L."/>
            <person name="Westerberg I."/>
            <person name="Brannstrom I.O."/>
            <person name="Guillou S."/>
            <person name="Cros-Aarteil S."/>
            <person name="Calhoun S."/>
            <person name="Haridas S."/>
            <person name="Kuo A."/>
            <person name="Mondo S."/>
            <person name="Pangilinan J."/>
            <person name="Riley R."/>
            <person name="Labutti K."/>
            <person name="Andreopoulos B."/>
            <person name="Lipzen A."/>
            <person name="Chen C."/>
            <person name="Yanf M."/>
            <person name="Daum C."/>
            <person name="Ng V."/>
            <person name="Clum A."/>
            <person name="Steindorff A."/>
            <person name="Ohm R."/>
            <person name="Martin F."/>
            <person name="Silar P."/>
            <person name="Natvig D."/>
            <person name="Lalanne C."/>
            <person name="Gautier V."/>
            <person name="Ament-Velasquez S.L."/>
            <person name="Kruys A."/>
            <person name="Hutchinson M.I."/>
            <person name="Powell A.J."/>
            <person name="Barry K."/>
            <person name="Miller A.N."/>
            <person name="Grigoriev I.V."/>
            <person name="Debuchy R."/>
            <person name="Gladieux P."/>
            <person name="Thoren M.H."/>
            <person name="Johannesson H."/>
        </authorList>
    </citation>
    <scope>NUCLEOTIDE SEQUENCE</scope>
    <source>
        <strain evidence="2">SMH2532-1</strain>
    </source>
</reference>
<dbReference type="PRINTS" id="PR00081">
    <property type="entry name" value="GDHRDH"/>
</dbReference>
<accession>A0AA40CKF9</accession>
<evidence type="ECO:0000256" key="1">
    <source>
        <dbReference type="ARBA" id="ARBA00023002"/>
    </source>
</evidence>
<keyword evidence="3" id="KW-1185">Reference proteome</keyword>
<dbReference type="Gene3D" id="3.40.50.720">
    <property type="entry name" value="NAD(P)-binding Rossmann-like Domain"/>
    <property type="match status" value="1"/>
</dbReference>
<dbReference type="EMBL" id="JAULSV010000006">
    <property type="protein sequence ID" value="KAK0641735.1"/>
    <property type="molecule type" value="Genomic_DNA"/>
</dbReference>
<protein>
    <submittedName>
        <fullName evidence="2">Uncharacterized protein</fullName>
    </submittedName>
</protein>
<dbReference type="InterPro" id="IPR002347">
    <property type="entry name" value="SDR_fam"/>
</dbReference>
<sequence length="338" mass="37228">MPSLGDFIYAQFIFHPPKPTTSFQSKTIIITGANGGLGKETAKHLVSLEATKVILACRSISNGNKAKSEIESQLKSKCPPSVLEVWQLDLESPASVEAFVAKANALPRLDVFINNAGIHSSKFSTVYETERCIGVNVIGTFLLALQLIPKLRQTAREFNTTPHLTTVTSALYDSAKWPAETGGKDIFEWFREEKNFDWMNQYNISKLMQIYILMKLSALVDPLDSNTKGARPIVINSLDPCFCKTGLGSPEDLPRGMQLAGKIFTAAAARTAEEGSRLVVQAASAGRETHGKYMRTGKVQAYDKSALNKRRQEDLWKTLCVKVEGLQKGLVTVLPFLD</sequence>
<dbReference type="GO" id="GO:0016491">
    <property type="term" value="F:oxidoreductase activity"/>
    <property type="evidence" value="ECO:0007669"/>
    <property type="project" value="UniProtKB-KW"/>
</dbReference>
<name>A0AA40CKF9_9PEZI</name>